<keyword evidence="1" id="KW-0472">Membrane</keyword>
<feature type="transmembrane region" description="Helical" evidence="1">
    <location>
        <begin position="90"/>
        <end position="109"/>
    </location>
</feature>
<keyword evidence="3" id="KW-1185">Reference proteome</keyword>
<feature type="transmembrane region" description="Helical" evidence="1">
    <location>
        <begin position="12"/>
        <end position="31"/>
    </location>
</feature>
<dbReference type="PANTHER" id="PTHR23021:SF82">
    <property type="entry name" value="G PROTEIN-COUPLED RECEPTOR"/>
    <property type="match status" value="1"/>
</dbReference>
<dbReference type="SUPFAM" id="SSF81321">
    <property type="entry name" value="Family A G protein-coupled receptor-like"/>
    <property type="match status" value="1"/>
</dbReference>
<sequence>WNPDPEEVTIGFIYSGIAVCIVPLYIIVLYVMLTDKEITSNPQYRLMNQINLADFGQVIFHTLSGIYIIFPQIQKQYQLLVRISGCTANSLWLAMFPVMSVLSISRILVIQEIISPKNFPSALKALMVTGWLYSIGVWLWGCSTQNFFLIGVGWSYDFTKLGAPTLSALEWYLCFPSLGLTYIAYLVIVIHVHASPEMFLLEAVGFSIKRTAPKCLSCKRKMKHRLEWG</sequence>
<protein>
    <recommendedName>
        <fullName evidence="4">G-protein coupled receptors family 1 profile domain-containing protein</fullName>
    </recommendedName>
</protein>
<feature type="transmembrane region" description="Helical" evidence="1">
    <location>
        <begin position="168"/>
        <end position="190"/>
    </location>
</feature>
<accession>A0A3P7JD04</accession>
<keyword evidence="1" id="KW-1133">Transmembrane helix</keyword>
<gene>
    <name evidence="2" type="ORF">SVUK_LOCUS8945</name>
</gene>
<evidence type="ECO:0000313" key="3">
    <source>
        <dbReference type="Proteomes" id="UP000270094"/>
    </source>
</evidence>
<dbReference type="OrthoDB" id="5829161at2759"/>
<dbReference type="InterPro" id="IPR019425">
    <property type="entry name" value="7TM_GPCR_serpentine_rcpt_Srt"/>
</dbReference>
<feature type="transmembrane region" description="Helical" evidence="1">
    <location>
        <begin position="130"/>
        <end position="156"/>
    </location>
</feature>
<reference evidence="2 3" key="1">
    <citation type="submission" date="2018-11" db="EMBL/GenBank/DDBJ databases">
        <authorList>
            <consortium name="Pathogen Informatics"/>
        </authorList>
    </citation>
    <scope>NUCLEOTIDE SEQUENCE [LARGE SCALE GENOMIC DNA]</scope>
</reference>
<dbReference type="Gene3D" id="1.20.1070.10">
    <property type="entry name" value="Rhodopsin 7-helix transmembrane proteins"/>
    <property type="match status" value="1"/>
</dbReference>
<dbReference type="AlphaFoldDB" id="A0A3P7JD04"/>
<feature type="transmembrane region" description="Helical" evidence="1">
    <location>
        <begin position="52"/>
        <end position="70"/>
    </location>
</feature>
<dbReference type="EMBL" id="UYYB01033265">
    <property type="protein sequence ID" value="VDM73947.1"/>
    <property type="molecule type" value="Genomic_DNA"/>
</dbReference>
<feature type="non-terminal residue" evidence="2">
    <location>
        <position position="1"/>
    </location>
</feature>
<proteinExistence type="predicted"/>
<evidence type="ECO:0008006" key="4">
    <source>
        <dbReference type="Google" id="ProtNLM"/>
    </source>
</evidence>
<name>A0A3P7JD04_STRVU</name>
<dbReference type="Pfam" id="PF10321">
    <property type="entry name" value="7TM_GPCR_Srt"/>
    <property type="match status" value="1"/>
</dbReference>
<evidence type="ECO:0000313" key="2">
    <source>
        <dbReference type="EMBL" id="VDM73947.1"/>
    </source>
</evidence>
<dbReference type="PANTHER" id="PTHR23021">
    <property type="entry name" value="SERPENTINE RECEPTOR, CLASS T"/>
    <property type="match status" value="1"/>
</dbReference>
<organism evidence="2 3">
    <name type="scientific">Strongylus vulgaris</name>
    <name type="common">Blood worm</name>
    <dbReference type="NCBI Taxonomy" id="40348"/>
    <lineage>
        <taxon>Eukaryota</taxon>
        <taxon>Metazoa</taxon>
        <taxon>Ecdysozoa</taxon>
        <taxon>Nematoda</taxon>
        <taxon>Chromadorea</taxon>
        <taxon>Rhabditida</taxon>
        <taxon>Rhabditina</taxon>
        <taxon>Rhabditomorpha</taxon>
        <taxon>Strongyloidea</taxon>
        <taxon>Strongylidae</taxon>
        <taxon>Strongylus</taxon>
    </lineage>
</organism>
<evidence type="ECO:0000256" key="1">
    <source>
        <dbReference type="SAM" id="Phobius"/>
    </source>
</evidence>
<keyword evidence="1" id="KW-0812">Transmembrane</keyword>
<dbReference type="Proteomes" id="UP000270094">
    <property type="component" value="Unassembled WGS sequence"/>
</dbReference>